<dbReference type="PROSITE" id="PS00012">
    <property type="entry name" value="PHOSPHOPANTETHEINE"/>
    <property type="match status" value="1"/>
</dbReference>
<dbReference type="GO" id="GO:0016878">
    <property type="term" value="F:acid-thiol ligase activity"/>
    <property type="evidence" value="ECO:0007669"/>
    <property type="project" value="UniProtKB-ARBA"/>
</dbReference>
<dbReference type="PROSITE" id="PS00455">
    <property type="entry name" value="AMP_BINDING"/>
    <property type="match status" value="1"/>
</dbReference>
<dbReference type="Gene3D" id="1.10.1200.10">
    <property type="entry name" value="ACP-like"/>
    <property type="match status" value="1"/>
</dbReference>
<dbReference type="RefSeq" id="WP_050727278.1">
    <property type="nucleotide sequence ID" value="NZ_CP012332.1"/>
</dbReference>
<dbReference type="InterPro" id="IPR036736">
    <property type="entry name" value="ACP-like_sf"/>
</dbReference>
<evidence type="ECO:0000256" key="1">
    <source>
        <dbReference type="ARBA" id="ARBA00022450"/>
    </source>
</evidence>
<feature type="region of interest" description="Disordered" evidence="3">
    <location>
        <begin position="1218"/>
        <end position="1237"/>
    </location>
</feature>
<keyword evidence="1" id="KW-0596">Phosphopantetheine</keyword>
<dbReference type="SUPFAM" id="SSF47336">
    <property type="entry name" value="ACP-like"/>
    <property type="match status" value="1"/>
</dbReference>
<dbReference type="PANTHER" id="PTHR43767:SF1">
    <property type="entry name" value="NONRIBOSOMAL PEPTIDE SYNTHASE PES1 (EUROFUNG)-RELATED"/>
    <property type="match status" value="1"/>
</dbReference>
<evidence type="ECO:0000313" key="6">
    <source>
        <dbReference type="Proteomes" id="UP000055590"/>
    </source>
</evidence>
<organism evidence="5 6">
    <name type="scientific">Vulgatibacter incomptus</name>
    <dbReference type="NCBI Taxonomy" id="1391653"/>
    <lineage>
        <taxon>Bacteria</taxon>
        <taxon>Pseudomonadati</taxon>
        <taxon>Myxococcota</taxon>
        <taxon>Myxococcia</taxon>
        <taxon>Myxococcales</taxon>
        <taxon>Cystobacterineae</taxon>
        <taxon>Vulgatibacteraceae</taxon>
        <taxon>Vulgatibacter</taxon>
    </lineage>
</organism>
<dbReference type="InterPro" id="IPR013120">
    <property type="entry name" value="FAR_NAD-bd"/>
</dbReference>
<protein>
    <submittedName>
        <fullName evidence="5">Long-chain-fatty-acid CoA ligase</fullName>
    </submittedName>
</protein>
<keyword evidence="6" id="KW-1185">Reference proteome</keyword>
<keyword evidence="2" id="KW-0597">Phosphoprotein</keyword>
<dbReference type="Gene3D" id="3.30.300.30">
    <property type="match status" value="1"/>
</dbReference>
<reference evidence="5 6" key="1">
    <citation type="submission" date="2015-08" db="EMBL/GenBank/DDBJ databases">
        <authorList>
            <person name="Babu N.S."/>
            <person name="Beckwith C.J."/>
            <person name="Beseler K.G."/>
            <person name="Brison A."/>
            <person name="Carone J.V."/>
            <person name="Caskin T.P."/>
            <person name="Diamond M."/>
            <person name="Durham M.E."/>
            <person name="Foxe J.M."/>
            <person name="Go M."/>
            <person name="Henderson B.A."/>
            <person name="Jones I.B."/>
            <person name="McGettigan J.A."/>
            <person name="Micheletti S.J."/>
            <person name="Nasrallah M.E."/>
            <person name="Ortiz D."/>
            <person name="Piller C.R."/>
            <person name="Privatt S.R."/>
            <person name="Schneider S.L."/>
            <person name="Sharp S."/>
            <person name="Smith T.C."/>
            <person name="Stanton J.D."/>
            <person name="Ullery H.E."/>
            <person name="Wilson R.J."/>
            <person name="Serrano M.G."/>
            <person name="Buck G."/>
            <person name="Lee V."/>
            <person name="Wang Y."/>
            <person name="Carvalho R."/>
            <person name="Voegtly L."/>
            <person name="Shi R."/>
            <person name="Duckworth R."/>
            <person name="Johnson A."/>
            <person name="Loviza R."/>
            <person name="Walstead R."/>
            <person name="Shah Z."/>
            <person name="Kiflezghi M."/>
            <person name="Wade K."/>
            <person name="Ball S.L."/>
            <person name="Bradley K.W."/>
            <person name="Asai D.J."/>
            <person name="Bowman C.A."/>
            <person name="Russell D.A."/>
            <person name="Pope W.H."/>
            <person name="Jacobs-Sera D."/>
            <person name="Hendrix R.W."/>
            <person name="Hatfull G.F."/>
        </authorList>
    </citation>
    <scope>NUCLEOTIDE SEQUENCE [LARGE SCALE GENOMIC DNA]</scope>
    <source>
        <strain evidence="5 6">DSM 27710</strain>
    </source>
</reference>
<dbReference type="InterPro" id="IPR009081">
    <property type="entry name" value="PP-bd_ACP"/>
</dbReference>
<gene>
    <name evidence="5" type="ORF">AKJ08_3614</name>
</gene>
<evidence type="ECO:0000313" key="5">
    <source>
        <dbReference type="EMBL" id="AKU93227.1"/>
    </source>
</evidence>
<evidence type="ECO:0000256" key="2">
    <source>
        <dbReference type="ARBA" id="ARBA00022553"/>
    </source>
</evidence>
<dbReference type="Proteomes" id="UP000055590">
    <property type="component" value="Chromosome"/>
</dbReference>
<dbReference type="PROSITE" id="PS50075">
    <property type="entry name" value="CARRIER"/>
    <property type="match status" value="1"/>
</dbReference>
<dbReference type="Pfam" id="PF00501">
    <property type="entry name" value="AMP-binding"/>
    <property type="match status" value="1"/>
</dbReference>
<dbReference type="InterPro" id="IPR036291">
    <property type="entry name" value="NAD(P)-bd_dom_sf"/>
</dbReference>
<dbReference type="OrthoDB" id="9799237at2"/>
<dbReference type="Gene3D" id="3.40.50.12780">
    <property type="entry name" value="N-terminal domain of ligase-like"/>
    <property type="match status" value="1"/>
</dbReference>
<evidence type="ECO:0000256" key="3">
    <source>
        <dbReference type="SAM" id="MobiDB-lite"/>
    </source>
</evidence>
<dbReference type="InterPro" id="IPR000873">
    <property type="entry name" value="AMP-dep_synth/lig_dom"/>
</dbReference>
<dbReference type="Pfam" id="PF00550">
    <property type="entry name" value="PP-binding"/>
    <property type="match status" value="1"/>
</dbReference>
<dbReference type="Pfam" id="PF13193">
    <property type="entry name" value="AMP-binding_C"/>
    <property type="match status" value="1"/>
</dbReference>
<dbReference type="KEGG" id="vin:AKJ08_3614"/>
<dbReference type="PATRIC" id="fig|1391653.3.peg.3771"/>
<dbReference type="CDD" id="cd09071">
    <property type="entry name" value="FAR_C"/>
    <property type="match status" value="1"/>
</dbReference>
<feature type="compositionally biased region" description="Low complexity" evidence="3">
    <location>
        <begin position="1218"/>
        <end position="1230"/>
    </location>
</feature>
<dbReference type="InterPro" id="IPR050237">
    <property type="entry name" value="ATP-dep_AMP-bd_enzyme"/>
</dbReference>
<dbReference type="InterPro" id="IPR006162">
    <property type="entry name" value="Ppantetheine_attach_site"/>
</dbReference>
<dbReference type="InterPro" id="IPR025110">
    <property type="entry name" value="AMP-bd_C"/>
</dbReference>
<sequence>MSHESRKHPTGSPNVVASLPASLAGSSPEWDFSVTEALRGKRILFTGATGFVGKVALSMLLTRFPGIGKLYVLARPGVSTGADARFYGKVIVAPPFDPLRAQLGPDFDAFVREKCEPIAGDVSKKWCGFSEELLERLTGQVDVLVNSAGLVDFNPTLESGINANALGAIHVAETAKRLGAKLVHVSTCFVAGNAPGIIPEDEDMLGYFPKREERPAESFDPFAEIEDCHATIARIKAESDDKALLAEFRSKAIERLHEEGRDANDAKAVRTGAMRERKLWATEKQVRAGLDRSHYWGWPNTYCYTKSLGDQVIDAISRRDGLDFTVVRPAIVESALRFPFPGWNEGFTTTAPLTFLALKGHRTYPAKKGLVLDVIPVDHIAAGVIAATAALLVGKAKKVYQLGTSDTNPLRMERSIELSGLYRRRHYLEKAKEEHAFKNEILARIEPQAVSADVYKARSAPEIARLTKKLTKVLDELKPSWGAPRISASIERLQDGLELTSRRAEMASQLFEIFLPFVWENSYTFSTKHMRELFARMDPADVERIPFDTDGFDWLHYWVDIHMGGLAKWVYPNLEDEFGVKTGKKGVPVYRDLWELVEARTRRHPGKVAMRWLRKDGSSDRYTWGQLRDRSVRAACYLAATGVAREDRVLLLSENRPEWAMAYFGVIKAGGTSVPVDHQSSLEEVQNVVRTSGAAAVIVSEAVRARLKLGGEPIEGAKVIELAQLFSGAYPAAAEEVFAPREPADLASLIFTSGTTGKPKGVMLTGRNFTSLVSKISGVFNLGERDGLLSVLPIHHTFEFTAGLLVPLACGSEIAYVEELTGDSLSAAFDTGRITAMVGVPAVWQLLLRRIEGQLAEKGLLKPAKALQGAVSRAGPKRSAVAGKALFYPVHRKFGGRLRFLISGGSAMPPETYDAFQGMGFEIFEGYGLTEASPVLTVQTPGDNRAGHVGKPLAGIELKIREPDADGVGEIVAKGPSIMAGYWNDSAATGAVLKEGFLHTGDLGRFDADGHLVIVGRMKDVIIDSNGKNVYPDELEELYAGSPLVKELSIVGLPDGGAEKVACLVVPARVDGKNPADTKTEIEAHFREVGLRLPLWKRVKVLHFTDKDLPRTATRKVKRPLVTEQLAKLERVGRAAKKGGAAEGEAWLYDLVARVCEQPREKVVPEARLDQDLGFDSLMFTELGAALEAAGVGLPAPEEVMSISTVAELARKVTSWKRSAPARSNSAASAGESRHDSQAVKSAARTLFGAFLDAVQPSLDRVPLLSSAVALARTEGIQLLDELVPRRGRRRRRTHRPSRSSSRTSWSPPARRCCAPARRASTSASSRRGSSAGPTCRST</sequence>
<dbReference type="Pfam" id="PF07993">
    <property type="entry name" value="NAD_binding_4"/>
    <property type="match status" value="1"/>
</dbReference>
<feature type="domain" description="Carrier" evidence="4">
    <location>
        <begin position="1142"/>
        <end position="1217"/>
    </location>
</feature>
<dbReference type="SUPFAM" id="SSF56801">
    <property type="entry name" value="Acetyl-CoA synthetase-like"/>
    <property type="match status" value="1"/>
</dbReference>
<dbReference type="InterPro" id="IPR042099">
    <property type="entry name" value="ANL_N_sf"/>
</dbReference>
<dbReference type="InterPro" id="IPR045851">
    <property type="entry name" value="AMP-bd_C_sf"/>
</dbReference>
<dbReference type="InterPro" id="IPR020845">
    <property type="entry name" value="AMP-binding_CS"/>
</dbReference>
<name>A0A0K1PI98_9BACT</name>
<feature type="compositionally biased region" description="Low complexity" evidence="3">
    <location>
        <begin position="1299"/>
        <end position="1339"/>
    </location>
</feature>
<dbReference type="Gene3D" id="3.40.50.720">
    <property type="entry name" value="NAD(P)-binding Rossmann-like Domain"/>
    <property type="match status" value="1"/>
</dbReference>
<accession>A0A0K1PI98</accession>
<dbReference type="SUPFAM" id="SSF51735">
    <property type="entry name" value="NAD(P)-binding Rossmann-fold domains"/>
    <property type="match status" value="1"/>
</dbReference>
<evidence type="ECO:0000259" key="4">
    <source>
        <dbReference type="PROSITE" id="PS50075"/>
    </source>
</evidence>
<dbReference type="InterPro" id="IPR033640">
    <property type="entry name" value="FAR_C"/>
</dbReference>
<feature type="compositionally biased region" description="Basic residues" evidence="3">
    <location>
        <begin position="1288"/>
        <end position="1298"/>
    </location>
</feature>
<keyword evidence="5" id="KW-0436">Ligase</keyword>
<feature type="region of interest" description="Disordered" evidence="3">
    <location>
        <begin position="1288"/>
        <end position="1339"/>
    </location>
</feature>
<proteinExistence type="predicted"/>
<dbReference type="STRING" id="1391653.AKJ08_3614"/>
<dbReference type="PANTHER" id="PTHR43767">
    <property type="entry name" value="LONG-CHAIN-FATTY-ACID--COA LIGASE"/>
    <property type="match status" value="1"/>
</dbReference>
<dbReference type="EMBL" id="CP012332">
    <property type="protein sequence ID" value="AKU93227.1"/>
    <property type="molecule type" value="Genomic_DNA"/>
</dbReference>